<protein>
    <submittedName>
        <fullName evidence="1">Importin-beta domain, armadillo-type fold protein</fullName>
    </submittedName>
</protein>
<comment type="caution">
    <text evidence="1">The sequence shown here is derived from an EMBL/GenBank/DDBJ whole genome shotgun (WGS) entry which is preliminary data.</text>
</comment>
<reference evidence="1" key="1">
    <citation type="journal article" date="2019" name="Sci. Rep.">
        <title>Draft genome of Tanacetum cinerariifolium, the natural source of mosquito coil.</title>
        <authorList>
            <person name="Yamashiro T."/>
            <person name="Shiraishi A."/>
            <person name="Satake H."/>
            <person name="Nakayama K."/>
        </authorList>
    </citation>
    <scope>NUCLEOTIDE SEQUENCE</scope>
</reference>
<dbReference type="EMBL" id="BKCJ010141626">
    <property type="protein sequence ID" value="GEX95754.1"/>
    <property type="molecule type" value="Genomic_DNA"/>
</dbReference>
<dbReference type="AlphaFoldDB" id="A0A699HHN7"/>
<proteinExistence type="predicted"/>
<sequence length="198" mass="23798">MFAEAVILIDDRLVKLIDITLEQWLDLKFGDHKKVDKEVIEGVVGTWLIQSYRKKFKEYMEIKRRLEVNGINTDVECEEYWWGKKEDEESREEAWSNYLPSDDNDAIQANQEWFDDHDPMEDDDDNIRVLDNYLISQFAYYYVDEKEEGFKERKCKLLGIPYKKPPTFKSEKFKVIKYSLGPAEEYVGIKEYQYDIWV</sequence>
<gene>
    <name evidence="1" type="ORF">Tci_367729</name>
</gene>
<accession>A0A699HHN7</accession>
<name>A0A699HHN7_TANCI</name>
<evidence type="ECO:0000313" key="1">
    <source>
        <dbReference type="EMBL" id="GEX95754.1"/>
    </source>
</evidence>
<organism evidence="1">
    <name type="scientific">Tanacetum cinerariifolium</name>
    <name type="common">Dalmatian daisy</name>
    <name type="synonym">Chrysanthemum cinerariifolium</name>
    <dbReference type="NCBI Taxonomy" id="118510"/>
    <lineage>
        <taxon>Eukaryota</taxon>
        <taxon>Viridiplantae</taxon>
        <taxon>Streptophyta</taxon>
        <taxon>Embryophyta</taxon>
        <taxon>Tracheophyta</taxon>
        <taxon>Spermatophyta</taxon>
        <taxon>Magnoliopsida</taxon>
        <taxon>eudicotyledons</taxon>
        <taxon>Gunneridae</taxon>
        <taxon>Pentapetalae</taxon>
        <taxon>asterids</taxon>
        <taxon>campanulids</taxon>
        <taxon>Asterales</taxon>
        <taxon>Asteraceae</taxon>
        <taxon>Asteroideae</taxon>
        <taxon>Anthemideae</taxon>
        <taxon>Anthemidinae</taxon>
        <taxon>Tanacetum</taxon>
    </lineage>
</organism>